<dbReference type="RefSeq" id="WP_285666482.1">
    <property type="nucleotide sequence ID" value="NZ_BSTX01000005.1"/>
</dbReference>
<sequence length="221" mass="22905">MRTGRSLILAGIPVVMAFLVGMIAALAIGDGAYPSPFLDQDVILDWLSKNSDAAQIMSLTQLISALALLVFSARLAESLRQRDNVAHAAIVQSAGAVSSLMLAMSALLEWVAVRPDVLTSAPAARLVHDLSFLTGGPGHVAALGLMIGTAALGLAKSRTIPSWLTVLGAIVGVAGILSVASLMTETAAYLLPIARFPGFIWIVGATVVLLKRDKVAADVLV</sequence>
<feature type="transmembrane region" description="Helical" evidence="1">
    <location>
        <begin position="162"/>
        <end position="183"/>
    </location>
</feature>
<keyword evidence="3" id="KW-1185">Reference proteome</keyword>
<dbReference type="AlphaFoldDB" id="A0A9W6WD03"/>
<evidence type="ECO:0000256" key="1">
    <source>
        <dbReference type="SAM" id="Phobius"/>
    </source>
</evidence>
<keyword evidence="1" id="KW-1133">Transmembrane helix</keyword>
<evidence type="ECO:0008006" key="4">
    <source>
        <dbReference type="Google" id="ProtNLM"/>
    </source>
</evidence>
<accession>A0A9W6WD03</accession>
<evidence type="ECO:0000313" key="2">
    <source>
        <dbReference type="EMBL" id="GLZ81111.1"/>
    </source>
</evidence>
<gene>
    <name evidence="2" type="ORF">Afil01_59180</name>
</gene>
<feature type="transmembrane region" description="Helical" evidence="1">
    <location>
        <begin position="189"/>
        <end position="210"/>
    </location>
</feature>
<comment type="caution">
    <text evidence="2">The sequence shown here is derived from an EMBL/GenBank/DDBJ whole genome shotgun (WGS) entry which is preliminary data.</text>
</comment>
<feature type="transmembrane region" description="Helical" evidence="1">
    <location>
        <begin position="132"/>
        <end position="155"/>
    </location>
</feature>
<organism evidence="2 3">
    <name type="scientific">Actinorhabdospora filicis</name>
    <dbReference type="NCBI Taxonomy" id="1785913"/>
    <lineage>
        <taxon>Bacteria</taxon>
        <taxon>Bacillati</taxon>
        <taxon>Actinomycetota</taxon>
        <taxon>Actinomycetes</taxon>
        <taxon>Micromonosporales</taxon>
        <taxon>Micromonosporaceae</taxon>
        <taxon>Actinorhabdospora</taxon>
    </lineage>
</organism>
<reference evidence="2" key="1">
    <citation type="submission" date="2023-03" db="EMBL/GenBank/DDBJ databases">
        <title>Actinorhabdospora filicis NBRC 111898.</title>
        <authorList>
            <person name="Ichikawa N."/>
            <person name="Sato H."/>
            <person name="Tonouchi N."/>
        </authorList>
    </citation>
    <scope>NUCLEOTIDE SEQUENCE</scope>
    <source>
        <strain evidence="2">NBRC 111898</strain>
    </source>
</reference>
<feature type="transmembrane region" description="Helical" evidence="1">
    <location>
        <begin position="53"/>
        <end position="73"/>
    </location>
</feature>
<feature type="transmembrane region" description="Helical" evidence="1">
    <location>
        <begin position="7"/>
        <end position="33"/>
    </location>
</feature>
<name>A0A9W6WD03_9ACTN</name>
<protein>
    <recommendedName>
        <fullName evidence="4">DUF4386 domain-containing protein</fullName>
    </recommendedName>
</protein>
<keyword evidence="1" id="KW-0472">Membrane</keyword>
<proteinExistence type="predicted"/>
<feature type="transmembrane region" description="Helical" evidence="1">
    <location>
        <begin position="85"/>
        <end position="112"/>
    </location>
</feature>
<keyword evidence="1" id="KW-0812">Transmembrane</keyword>
<dbReference type="Proteomes" id="UP001165079">
    <property type="component" value="Unassembled WGS sequence"/>
</dbReference>
<dbReference type="EMBL" id="BSTX01000005">
    <property type="protein sequence ID" value="GLZ81111.1"/>
    <property type="molecule type" value="Genomic_DNA"/>
</dbReference>
<evidence type="ECO:0000313" key="3">
    <source>
        <dbReference type="Proteomes" id="UP001165079"/>
    </source>
</evidence>